<evidence type="ECO:0000256" key="1">
    <source>
        <dbReference type="SAM" id="MobiDB-lite"/>
    </source>
</evidence>
<dbReference type="OrthoDB" id="7281693at2"/>
<proteinExistence type="predicted"/>
<dbReference type="RefSeq" id="WP_146071286.1">
    <property type="nucleotide sequence ID" value="NZ_FNUY01000002.1"/>
</dbReference>
<evidence type="ECO:0000313" key="3">
    <source>
        <dbReference type="Proteomes" id="UP000236743"/>
    </source>
</evidence>
<feature type="compositionally biased region" description="Basic and acidic residues" evidence="1">
    <location>
        <begin position="56"/>
        <end position="66"/>
    </location>
</feature>
<accession>A0A1H5VJP9</accession>
<sequence length="85" mass="8971">MSNETGTDKGQEVGGQGTTALRRDVLKAMTGATAVAAAALVGAAPEAEAQQPGKSSVRETKAERTKARYQPDAPDVQAFYRTNRY</sequence>
<dbReference type="Proteomes" id="UP000236743">
    <property type="component" value="Unassembled WGS sequence"/>
</dbReference>
<evidence type="ECO:0000313" key="2">
    <source>
        <dbReference type="EMBL" id="SEF87464.1"/>
    </source>
</evidence>
<dbReference type="AlphaFoldDB" id="A0A1H5VJP9"/>
<dbReference type="InterPro" id="IPR006311">
    <property type="entry name" value="TAT_signal"/>
</dbReference>
<keyword evidence="3" id="KW-1185">Reference proteome</keyword>
<reference evidence="2 3" key="1">
    <citation type="submission" date="2016-10" db="EMBL/GenBank/DDBJ databases">
        <authorList>
            <person name="de Groot N.N."/>
        </authorList>
    </citation>
    <scope>NUCLEOTIDE SEQUENCE [LARGE SCALE GENOMIC DNA]</scope>
    <source>
        <strain evidence="2 3">DSM 26656</strain>
    </source>
</reference>
<dbReference type="PROSITE" id="PS51318">
    <property type="entry name" value="TAT"/>
    <property type="match status" value="1"/>
</dbReference>
<feature type="region of interest" description="Disordered" evidence="1">
    <location>
        <begin position="45"/>
        <end position="73"/>
    </location>
</feature>
<gene>
    <name evidence="2" type="ORF">SAMN04488115_102330</name>
</gene>
<evidence type="ECO:0008006" key="4">
    <source>
        <dbReference type="Google" id="ProtNLM"/>
    </source>
</evidence>
<protein>
    <recommendedName>
        <fullName evidence="4">Formate dehydrogenase region TAT target</fullName>
    </recommendedName>
</protein>
<organism evidence="2 3">
    <name type="scientific">Bosea lathyri</name>
    <dbReference type="NCBI Taxonomy" id="1036778"/>
    <lineage>
        <taxon>Bacteria</taxon>
        <taxon>Pseudomonadati</taxon>
        <taxon>Pseudomonadota</taxon>
        <taxon>Alphaproteobacteria</taxon>
        <taxon>Hyphomicrobiales</taxon>
        <taxon>Boseaceae</taxon>
        <taxon>Bosea</taxon>
    </lineage>
</organism>
<dbReference type="EMBL" id="FNUY01000002">
    <property type="protein sequence ID" value="SEF87464.1"/>
    <property type="molecule type" value="Genomic_DNA"/>
</dbReference>
<name>A0A1H5VJP9_9HYPH</name>